<evidence type="ECO:0000256" key="1">
    <source>
        <dbReference type="SAM" id="Phobius"/>
    </source>
</evidence>
<dbReference type="Proteomes" id="UP000004687">
    <property type="component" value="Unassembled WGS sequence"/>
</dbReference>
<protein>
    <recommendedName>
        <fullName evidence="3">Tfp pilus assembly protein</fullName>
    </recommendedName>
</protein>
<sequence length="45" mass="5065">MANLTLNALSFGCLLHSFWCWTCVCSMLLRKIAFSKSLLNNGLRS</sequence>
<accession>A0A0X1L1Z8</accession>
<keyword evidence="1" id="KW-0812">Transmembrane</keyword>
<evidence type="ECO:0008006" key="3">
    <source>
        <dbReference type="Google" id="ProtNLM"/>
    </source>
</evidence>
<dbReference type="EMBL" id="DS990137">
    <property type="protein sequence ID" value="EET24573.1"/>
    <property type="molecule type" value="Genomic_DNA"/>
</dbReference>
<keyword evidence="1" id="KW-0472">Membrane</keyword>
<proteinExistence type="predicted"/>
<evidence type="ECO:0000313" key="2">
    <source>
        <dbReference type="EMBL" id="EET24573.1"/>
    </source>
</evidence>
<gene>
    <name evidence="2" type="ORF">VchoM_02600</name>
</gene>
<reference evidence="2" key="2">
    <citation type="submission" date="2008-07" db="EMBL/GenBank/DDBJ databases">
        <authorList>
            <consortium name="Broad Institute Genome Sequencing Platform"/>
            <person name="Colwell R."/>
            <person name="Grim C.J."/>
            <person name="Young S."/>
            <person name="Jaffe D."/>
            <person name="Gnerre S."/>
            <person name="Berlin A."/>
            <person name="Heiman D."/>
            <person name="Hepburn T."/>
            <person name="Shea T."/>
            <person name="Sykes S."/>
            <person name="Alvarado L."/>
            <person name="Kodira C."/>
            <person name="Heidelberg J."/>
            <person name="Lander E."/>
            <person name="Galagan J."/>
            <person name="Nusbaum C."/>
            <person name="Birren B."/>
        </authorList>
    </citation>
    <scope>NUCLEOTIDE SEQUENCE [LARGE SCALE GENOMIC DNA]</scope>
    <source>
        <strain evidence="2">MO10</strain>
    </source>
</reference>
<keyword evidence="1" id="KW-1133">Transmembrane helix</keyword>
<feature type="transmembrane region" description="Helical" evidence="1">
    <location>
        <begin position="6"/>
        <end position="29"/>
    </location>
</feature>
<dbReference type="HOGENOM" id="CLU_216018_0_0_6"/>
<organism evidence="2">
    <name type="scientific">Vibrio cholerae (strain MO10)</name>
    <dbReference type="NCBI Taxonomy" id="345072"/>
    <lineage>
        <taxon>Bacteria</taxon>
        <taxon>Pseudomonadati</taxon>
        <taxon>Pseudomonadota</taxon>
        <taxon>Gammaproteobacteria</taxon>
        <taxon>Vibrionales</taxon>
        <taxon>Vibrionaceae</taxon>
        <taxon>Vibrio</taxon>
    </lineage>
</organism>
<dbReference type="AlphaFoldDB" id="A0A0X1L1Z8"/>
<reference evidence="2" key="1">
    <citation type="submission" date="2005-09" db="EMBL/GenBank/DDBJ databases">
        <title>Annotation of Vibrio cholerae MO10.</title>
        <authorList>
            <person name="Colwell R."/>
            <person name="Grim C.J."/>
            <person name="Young S."/>
            <person name="Jaffe D."/>
            <person name="Gnerre S."/>
            <person name="Berlin A."/>
            <person name="Heiman D."/>
            <person name="Hepburn T."/>
            <person name="Shea T."/>
            <person name="Sykes S."/>
            <person name="Yandava C."/>
            <person name="Alvarado L."/>
            <person name="Kodira C."/>
            <person name="Borodovsky M."/>
            <person name="Heidelberg J."/>
            <person name="Lander E."/>
            <person name="Galagan J."/>
            <person name="Nusbaum C."/>
            <person name="Birren B."/>
        </authorList>
    </citation>
    <scope>NUCLEOTIDE SEQUENCE [LARGE SCALE GENOMIC DNA]</scope>
    <source>
        <strain evidence="2">MO10</strain>
    </source>
</reference>
<name>A0A0X1L1Z8_VIBCO</name>